<sequence>MIITPLEKYEDRSIEPWDVAIHGTVASNKQQALDRLLEKEGVDAEYSGPDGWTALYTARRYESDRMEDTLNELVSATSSITLGLKRRSCWHPNDRFPGLKLGSDKTALSTIDVSSSVSATTNPLCINFLAGTQDRGGFIQTMAASKKTERNHGEDFNTQYLLSYGEGEVIGCGVNFVENCAFYTKGGNVIRRAFENMRGKLNPAVAMDTLQECWEITTVFPDEDGKSAGFIFQEDYDSIQTPEPPNIKREEPQNIEKEDSQCDDDYDSEIVLED</sequence>
<reference evidence="2 3" key="1">
    <citation type="submission" date="2018-06" db="EMBL/GenBank/DDBJ databases">
        <title>Genome Sequence of the Brown Rot Fungal Pathogen Monilinia fructigena.</title>
        <authorList>
            <person name="Landi L."/>
            <person name="De Miccolis Angelini R.M."/>
            <person name="Pollastro S."/>
            <person name="Abate D."/>
            <person name="Faretra F."/>
            <person name="Romanazzi G."/>
        </authorList>
    </citation>
    <scope>NUCLEOTIDE SEQUENCE [LARGE SCALE GENOMIC DNA]</scope>
    <source>
        <strain evidence="2 3">Mfrg269</strain>
    </source>
</reference>
<dbReference type="EMBL" id="QKRW01000033">
    <property type="protein sequence ID" value="RAL61213.1"/>
    <property type="molecule type" value="Genomic_DNA"/>
</dbReference>
<organism evidence="2 3">
    <name type="scientific">Monilinia fructigena</name>
    <dbReference type="NCBI Taxonomy" id="38457"/>
    <lineage>
        <taxon>Eukaryota</taxon>
        <taxon>Fungi</taxon>
        <taxon>Dikarya</taxon>
        <taxon>Ascomycota</taxon>
        <taxon>Pezizomycotina</taxon>
        <taxon>Leotiomycetes</taxon>
        <taxon>Helotiales</taxon>
        <taxon>Sclerotiniaceae</taxon>
        <taxon>Monilinia</taxon>
    </lineage>
</organism>
<dbReference type="AlphaFoldDB" id="A0A395IP74"/>
<dbReference type="Proteomes" id="UP000249056">
    <property type="component" value="Unassembled WGS sequence"/>
</dbReference>
<proteinExistence type="predicted"/>
<evidence type="ECO:0000313" key="2">
    <source>
        <dbReference type="EMBL" id="RAL61213.1"/>
    </source>
</evidence>
<dbReference type="OrthoDB" id="3535507at2759"/>
<gene>
    <name evidence="2" type="ORF">DID88_010292</name>
</gene>
<feature type="compositionally biased region" description="Acidic residues" evidence="1">
    <location>
        <begin position="261"/>
        <end position="274"/>
    </location>
</feature>
<keyword evidence="3" id="KW-1185">Reference proteome</keyword>
<feature type="compositionally biased region" description="Basic and acidic residues" evidence="1">
    <location>
        <begin position="246"/>
        <end position="260"/>
    </location>
</feature>
<protein>
    <submittedName>
        <fullName evidence="2">Uncharacterized protein</fullName>
    </submittedName>
</protein>
<accession>A0A395IP74</accession>
<name>A0A395IP74_9HELO</name>
<evidence type="ECO:0000256" key="1">
    <source>
        <dbReference type="SAM" id="MobiDB-lite"/>
    </source>
</evidence>
<dbReference type="Gene3D" id="2.60.120.920">
    <property type="match status" value="1"/>
</dbReference>
<feature type="region of interest" description="Disordered" evidence="1">
    <location>
        <begin position="235"/>
        <end position="274"/>
    </location>
</feature>
<comment type="caution">
    <text evidence="2">The sequence shown here is derived from an EMBL/GenBank/DDBJ whole genome shotgun (WGS) entry which is preliminary data.</text>
</comment>
<evidence type="ECO:0000313" key="3">
    <source>
        <dbReference type="Proteomes" id="UP000249056"/>
    </source>
</evidence>
<dbReference type="InterPro" id="IPR043136">
    <property type="entry name" value="B30.2/SPRY_sf"/>
</dbReference>